<reference evidence="1 2" key="1">
    <citation type="journal article" date="2012" name="Stand. Genomic Sci.">
        <title>Genome sequence of the orange-pigmented seawater bacterium Owenweeksia hongkongensis type strain (UST20020801(T)).</title>
        <authorList>
            <person name="Riedel T."/>
            <person name="Held B."/>
            <person name="Nolan M."/>
            <person name="Lucas S."/>
            <person name="Lapidus A."/>
            <person name="Tice H."/>
            <person name="Del Rio T.G."/>
            <person name="Cheng J.F."/>
            <person name="Han C."/>
            <person name="Tapia R."/>
            <person name="Goodwin L.A."/>
            <person name="Pitluck S."/>
            <person name="Liolios K."/>
            <person name="Mavromatis K."/>
            <person name="Pagani I."/>
            <person name="Ivanova N."/>
            <person name="Mikhailova N."/>
            <person name="Pati A."/>
            <person name="Chen A."/>
            <person name="Palaniappan K."/>
            <person name="Rohde M."/>
            <person name="Tindall B.J."/>
            <person name="Detter J.C."/>
            <person name="Goker M."/>
            <person name="Woyke T."/>
            <person name="Bristow J."/>
            <person name="Eisen J.A."/>
            <person name="Markowitz V."/>
            <person name="Hugenholtz P."/>
            <person name="Klenk H.P."/>
            <person name="Kyrpides N.C."/>
        </authorList>
    </citation>
    <scope>NUCLEOTIDE SEQUENCE</scope>
    <source>
        <strain evidence="2">DSM 17368 / JCM 12287 / NRRL B-23963</strain>
    </source>
</reference>
<dbReference type="Proteomes" id="UP000005631">
    <property type="component" value="Chromosome"/>
</dbReference>
<dbReference type="HOGENOM" id="CLU_1342162_0_0_10"/>
<dbReference type="KEGG" id="oho:Oweho_1664"/>
<evidence type="ECO:0000313" key="1">
    <source>
        <dbReference type="EMBL" id="AEV32652.1"/>
    </source>
</evidence>
<protein>
    <submittedName>
        <fullName evidence="1">Uncharacterized protein</fullName>
    </submittedName>
</protein>
<proteinExistence type="predicted"/>
<sequence>MTRVKQIGLLLLALFVTYGFAAFFIPKYLSRSYIESFNSKRKELHLLEIGNAWKLDSIVLEEIGNYSIEDRKNISEFQLSLEDERLYCQYWSPVTSEDVHANFVGKRIYYWESFWLWKNKRLFEQDTYEKKGLDNIYKELIIGFNFKNDSSYAHQFKFITAGFRDSVNTYAENNNLEICGNGLVVLEGSEFISVSDALSILKDW</sequence>
<gene>
    <name evidence="1" type="ordered locus">Oweho_1664</name>
</gene>
<dbReference type="RefSeq" id="WP_014202008.1">
    <property type="nucleotide sequence ID" value="NC_016599.1"/>
</dbReference>
<evidence type="ECO:0000313" key="2">
    <source>
        <dbReference type="Proteomes" id="UP000005631"/>
    </source>
</evidence>
<keyword evidence="2" id="KW-1185">Reference proteome</keyword>
<organism evidence="1 2">
    <name type="scientific">Owenweeksia hongkongensis (strain DSM 17368 / CIP 108786 / JCM 12287 / NRRL B-23963 / UST20020801)</name>
    <dbReference type="NCBI Taxonomy" id="926562"/>
    <lineage>
        <taxon>Bacteria</taxon>
        <taxon>Pseudomonadati</taxon>
        <taxon>Bacteroidota</taxon>
        <taxon>Flavobacteriia</taxon>
        <taxon>Flavobacteriales</taxon>
        <taxon>Owenweeksiaceae</taxon>
        <taxon>Owenweeksia</taxon>
    </lineage>
</organism>
<dbReference type="AlphaFoldDB" id="G8R012"/>
<name>G8R012_OWEHD</name>
<dbReference type="EMBL" id="CP003156">
    <property type="protein sequence ID" value="AEV32652.1"/>
    <property type="molecule type" value="Genomic_DNA"/>
</dbReference>
<accession>G8R012</accession>